<feature type="transmembrane region" description="Helical" evidence="1">
    <location>
        <begin position="806"/>
        <end position="826"/>
    </location>
</feature>
<evidence type="ECO:0000256" key="1">
    <source>
        <dbReference type="SAM" id="Phobius"/>
    </source>
</evidence>
<feature type="transmembrane region" description="Helical" evidence="1">
    <location>
        <begin position="437"/>
        <end position="464"/>
    </location>
</feature>
<evidence type="ECO:0000313" key="2">
    <source>
        <dbReference type="EMBL" id="GAA1491838.1"/>
    </source>
</evidence>
<accession>A0ABN1Z8E7</accession>
<proteinExistence type="predicted"/>
<dbReference type="Proteomes" id="UP001501742">
    <property type="component" value="Unassembled WGS sequence"/>
</dbReference>
<keyword evidence="1" id="KW-0472">Membrane</keyword>
<keyword evidence="3" id="KW-1185">Reference proteome</keyword>
<feature type="transmembrane region" description="Helical" evidence="1">
    <location>
        <begin position="320"/>
        <end position="352"/>
    </location>
</feature>
<sequence length="839" mass="87371">MTALPLPAARLLVRRWLRGAALRRAALLLGVAFMALTTVVICVNSFTQTPSHTARQQFGVYDDSTYNAIDVGDLGTGDVPALRRSVSAVAADSDVLVESRTLRPDAYPKFYFQAPTDVVRYLEDASLRTTFPGRYELLRGAWPTKSNDVVVSEHLLDGLPTSDRSSFTVLSGQTRFHVTGVIRDDDDRHGDSMVAGPGTWAGLTPRPAARQYQPAEGQITVFWRGSADAVQIGSAADRVLPPLPAEQGDRSDAWKANHATRASLEAARPVAFGSDQVVVSYAPLLLIALLVAALAIATMRRPTLVMTDRLVQLGLRRRTVTLLQAGVLTVSAAVAVASGVVVGVAVAALLRITVLAPMATQPFSPIGGMTAASWVVVTLPVAVLAVGALWPGQGAAASSFPGLTPFLHDIHVGLVRRVLVALLVVAAFAFGTTSRGWLLGAYAAIAAVVLLTPDVIRLVVWLLPRSRPRLFVARGIMRASVVRQGVAAAVVAVCIAVPITVGAQLASKQANDSAFTFSTVPAGQLWVEKASDTGDVDGVSRAVASVPGLGRPVVVRGLADPPTASGAAGPAARFSHAADGGTATMTLANPDDLRKLVGDGLPQNAESVLRSGGVVDFSGARGAQGFVVVANGGERQLTTPALRTVKAHVARAFSSQFSGAVLTSTARRLGLPVSPPVKYLYPSVNDTEIRSAVRATVRAGYDSEFVHYHVPPPAPELPAAALVFFAGLVFGGFVVLLLVITDQAHRLRSYSEQLVALGIRPSWTRGVLVLQTAIVVGVGLLAGLVGSALGLRVIAGHYVVTAVPGLPIVASLVLTVIAAGLATALASRALTAGSVVNAA</sequence>
<dbReference type="RefSeq" id="WP_204609475.1">
    <property type="nucleotide sequence ID" value="NZ_BAAAJX010000002.1"/>
</dbReference>
<keyword evidence="1" id="KW-0812">Transmembrane</keyword>
<organism evidence="2 3">
    <name type="scientific">Curtobacterium herbarum</name>
    <dbReference type="NCBI Taxonomy" id="150122"/>
    <lineage>
        <taxon>Bacteria</taxon>
        <taxon>Bacillati</taxon>
        <taxon>Actinomycetota</taxon>
        <taxon>Actinomycetes</taxon>
        <taxon>Micrococcales</taxon>
        <taxon>Microbacteriaceae</taxon>
        <taxon>Curtobacterium</taxon>
    </lineage>
</organism>
<comment type="caution">
    <text evidence="2">The sequence shown here is derived from an EMBL/GenBank/DDBJ whole genome shotgun (WGS) entry which is preliminary data.</text>
</comment>
<feature type="transmembrane region" description="Helical" evidence="1">
    <location>
        <begin position="485"/>
        <end position="506"/>
    </location>
</feature>
<feature type="transmembrane region" description="Helical" evidence="1">
    <location>
        <begin position="278"/>
        <end position="299"/>
    </location>
</feature>
<feature type="transmembrane region" description="Helical" evidence="1">
    <location>
        <begin position="25"/>
        <end position="46"/>
    </location>
</feature>
<gene>
    <name evidence="2" type="ORF">GCM10009627_01840</name>
</gene>
<dbReference type="EMBL" id="BAAAJX010000002">
    <property type="protein sequence ID" value="GAA1491838.1"/>
    <property type="molecule type" value="Genomic_DNA"/>
</dbReference>
<feature type="transmembrane region" description="Helical" evidence="1">
    <location>
        <begin position="719"/>
        <end position="740"/>
    </location>
</feature>
<feature type="transmembrane region" description="Helical" evidence="1">
    <location>
        <begin position="767"/>
        <end position="794"/>
    </location>
</feature>
<name>A0ABN1Z8E7_9MICO</name>
<evidence type="ECO:0000313" key="3">
    <source>
        <dbReference type="Proteomes" id="UP001501742"/>
    </source>
</evidence>
<protein>
    <recommendedName>
        <fullName evidence="4">FtsX-like permease family protein</fullName>
    </recommendedName>
</protein>
<reference evidence="2 3" key="1">
    <citation type="journal article" date="2019" name="Int. J. Syst. Evol. Microbiol.">
        <title>The Global Catalogue of Microorganisms (GCM) 10K type strain sequencing project: providing services to taxonomists for standard genome sequencing and annotation.</title>
        <authorList>
            <consortium name="The Broad Institute Genomics Platform"/>
            <consortium name="The Broad Institute Genome Sequencing Center for Infectious Disease"/>
            <person name="Wu L."/>
            <person name="Ma J."/>
        </authorList>
    </citation>
    <scope>NUCLEOTIDE SEQUENCE [LARGE SCALE GENOMIC DNA]</scope>
    <source>
        <strain evidence="2 3">JCM 12140</strain>
    </source>
</reference>
<evidence type="ECO:0008006" key="4">
    <source>
        <dbReference type="Google" id="ProtNLM"/>
    </source>
</evidence>
<feature type="transmembrane region" description="Helical" evidence="1">
    <location>
        <begin position="372"/>
        <end position="392"/>
    </location>
</feature>
<feature type="transmembrane region" description="Helical" evidence="1">
    <location>
        <begin position="413"/>
        <end position="431"/>
    </location>
</feature>
<keyword evidence="1" id="KW-1133">Transmembrane helix</keyword>